<dbReference type="PROSITE" id="PS51379">
    <property type="entry name" value="4FE4S_FER_2"/>
    <property type="match status" value="2"/>
</dbReference>
<dbReference type="Pfam" id="PF00037">
    <property type="entry name" value="Fer4"/>
    <property type="match status" value="2"/>
</dbReference>
<evidence type="ECO:0000256" key="2">
    <source>
        <dbReference type="ARBA" id="ARBA00023004"/>
    </source>
</evidence>
<comment type="caution">
    <text evidence="5">The sequence shown here is derived from an EMBL/GenBank/DDBJ whole genome shotgun (WGS) entry which is preliminary data.</text>
</comment>
<dbReference type="RefSeq" id="WP_053178986.1">
    <property type="nucleotide sequence ID" value="NZ_LGIA01000014.1"/>
</dbReference>
<dbReference type="CDD" id="cd03110">
    <property type="entry name" value="SIMIBI_bact_arch"/>
    <property type="match status" value="1"/>
</dbReference>
<dbReference type="Gene3D" id="3.30.70.20">
    <property type="match status" value="1"/>
</dbReference>
<dbReference type="InterPro" id="IPR002586">
    <property type="entry name" value="CobQ/CobB/MinD/ParA_Nub-bd_dom"/>
</dbReference>
<feature type="domain" description="4Fe-4S ferredoxin-type" evidence="4">
    <location>
        <begin position="59"/>
        <end position="88"/>
    </location>
</feature>
<proteinExistence type="predicted"/>
<evidence type="ECO:0000256" key="3">
    <source>
        <dbReference type="ARBA" id="ARBA00023014"/>
    </source>
</evidence>
<dbReference type="Pfam" id="PF01656">
    <property type="entry name" value="CbiA"/>
    <property type="match status" value="1"/>
</dbReference>
<dbReference type="GO" id="GO:0046872">
    <property type="term" value="F:metal ion binding"/>
    <property type="evidence" value="ECO:0007669"/>
    <property type="project" value="UniProtKB-KW"/>
</dbReference>
<dbReference type="InterPro" id="IPR017900">
    <property type="entry name" value="4Fe4S_Fe_S_CS"/>
</dbReference>
<reference evidence="6" key="1">
    <citation type="submission" date="2015-07" db="EMBL/GenBank/DDBJ databases">
        <title>Genome sequencing of Sunxiuqinia dokdonensis strain SK.</title>
        <authorList>
            <person name="Ahn S."/>
            <person name="Kim B.-C."/>
        </authorList>
    </citation>
    <scope>NUCLEOTIDE SEQUENCE [LARGE SCALE GENOMIC DNA]</scope>
    <source>
        <strain evidence="6">SK</strain>
    </source>
</reference>
<dbReference type="PROSITE" id="PS00198">
    <property type="entry name" value="4FE4S_FER_1"/>
    <property type="match status" value="1"/>
</dbReference>
<dbReference type="GO" id="GO:0051536">
    <property type="term" value="F:iron-sulfur cluster binding"/>
    <property type="evidence" value="ECO:0007669"/>
    <property type="project" value="UniProtKB-KW"/>
</dbReference>
<evidence type="ECO:0000256" key="1">
    <source>
        <dbReference type="ARBA" id="ARBA00022723"/>
    </source>
</evidence>
<evidence type="ECO:0000313" key="6">
    <source>
        <dbReference type="Proteomes" id="UP000036958"/>
    </source>
</evidence>
<dbReference type="AlphaFoldDB" id="A0A0L8VEG6"/>
<dbReference type="STRING" id="1409788.NC99_02510"/>
<evidence type="ECO:0000259" key="4">
    <source>
        <dbReference type="PROSITE" id="PS51379"/>
    </source>
</evidence>
<evidence type="ECO:0000313" key="5">
    <source>
        <dbReference type="EMBL" id="KOH46851.1"/>
    </source>
</evidence>
<name>A0A0L8VEG6_9BACT</name>
<dbReference type="SUPFAM" id="SSF52540">
    <property type="entry name" value="P-loop containing nucleoside triphosphate hydrolases"/>
    <property type="match status" value="1"/>
</dbReference>
<dbReference type="Proteomes" id="UP000036958">
    <property type="component" value="Unassembled WGS sequence"/>
</dbReference>
<dbReference type="EMBL" id="LGIA01000014">
    <property type="protein sequence ID" value="KOH46851.1"/>
    <property type="molecule type" value="Genomic_DNA"/>
</dbReference>
<dbReference type="PATRIC" id="fig|1409788.3.peg.260"/>
<sequence length="294" mass="31993">MIEIAILSGKGGTGKSSLSAALATLAAKIVAADCDVDAANLHLVLNPKDYREEVYVSGQKAVIDPDRCTNCGICLSYCRFEAISNKGGIHRIIETACDGCQLCDRVCPENAIHMVSHDKSRWFVGDIANGKMIHARLAPGEDNSGKLVNIVRDQARETAFEIQSDIILIDGPPGIGCPVISSLTGVDKVLLVAEPSLSGVHDLKRIVELTQHFRVQTYVVINKYDLNDALSDAIVNWCRSVQIPVIGQLPFDRAVVDAMVNCESVTNWAPDSTISNAIKRIWNKLLQHEQAKSF</sequence>
<keyword evidence="3" id="KW-0411">Iron-sulfur</keyword>
<keyword evidence="2" id="KW-0408">Iron</keyword>
<dbReference type="Gene3D" id="3.40.50.300">
    <property type="entry name" value="P-loop containing nucleotide triphosphate hydrolases"/>
    <property type="match status" value="1"/>
</dbReference>
<dbReference type="PANTHER" id="PTHR43534:SF1">
    <property type="entry name" value="4FE-4S CLUSTER CONTAINING PARA FAMILY ATPASE PROTEIN"/>
    <property type="match status" value="1"/>
</dbReference>
<dbReference type="OrthoDB" id="9778602at2"/>
<keyword evidence="6" id="KW-1185">Reference proteome</keyword>
<dbReference type="InterPro" id="IPR017896">
    <property type="entry name" value="4Fe4S_Fe-S-bd"/>
</dbReference>
<organism evidence="5 6">
    <name type="scientific">Sunxiuqinia dokdonensis</name>
    <dbReference type="NCBI Taxonomy" id="1409788"/>
    <lineage>
        <taxon>Bacteria</taxon>
        <taxon>Pseudomonadati</taxon>
        <taxon>Bacteroidota</taxon>
        <taxon>Bacteroidia</taxon>
        <taxon>Marinilabiliales</taxon>
        <taxon>Prolixibacteraceae</taxon>
        <taxon>Sunxiuqinia</taxon>
    </lineage>
</organism>
<keyword evidence="1" id="KW-0479">Metal-binding</keyword>
<protein>
    <recommendedName>
        <fullName evidence="4">4Fe-4S ferredoxin-type domain-containing protein</fullName>
    </recommendedName>
</protein>
<gene>
    <name evidence="5" type="ORF">NC99_02510</name>
</gene>
<dbReference type="PANTHER" id="PTHR43534">
    <property type="entry name" value="MIND SUPERFAMILY P-LOOP ATPASE CONTAINING AN INSERTED FERREDOXIN DOMAIN"/>
    <property type="match status" value="1"/>
</dbReference>
<dbReference type="SUPFAM" id="SSF54862">
    <property type="entry name" value="4Fe-4S ferredoxins"/>
    <property type="match status" value="1"/>
</dbReference>
<dbReference type="InterPro" id="IPR027417">
    <property type="entry name" value="P-loop_NTPase"/>
</dbReference>
<accession>A0A0L8VEG6</accession>
<feature type="domain" description="4Fe-4S ferredoxin-type" evidence="4">
    <location>
        <begin position="89"/>
        <end position="117"/>
    </location>
</feature>